<dbReference type="PROSITE" id="PS50878">
    <property type="entry name" value="RT_POL"/>
    <property type="match status" value="1"/>
</dbReference>
<evidence type="ECO:0000256" key="1">
    <source>
        <dbReference type="ARBA" id="ARBA00010879"/>
    </source>
</evidence>
<evidence type="ECO:0000259" key="4">
    <source>
        <dbReference type="PROSITE" id="PS50878"/>
    </source>
</evidence>
<evidence type="ECO:0000313" key="6">
    <source>
        <dbReference type="Proteomes" id="UP001274896"/>
    </source>
</evidence>
<dbReference type="InterPro" id="IPR000477">
    <property type="entry name" value="RT_dom"/>
</dbReference>
<dbReference type="AlphaFoldDB" id="A0AAE0UPR2"/>
<sequence length="522" mass="60102">MKSGKAVGPDDIPVEVWKCLGEAAVEFLASLFNRILENLEKAYDRVPREELWYCMRKSGVAEKYVRVVQDMYERSRTVVRCAVGQTEEFNVEVGLHQGSALSPFLFAIVMDQLSEEVRQESPWTMMFADDIVICSESREQVEENLERWRFALERRGMKVSRSKTEYMCVNEREGSGTVRLQGEEVKKVHEFKYLGSTVQSNGECGKEVKKRVQAGWNGWRKVSGVLCDRKISARIKGKVYRTVVRPAMLYGLETVSLRKRQESELEVAELKMLRFSLGVTRLDRIRNEYIRGTAHVGRLGDKVSEARLRWFGHVQRRENQGKTKTPNVRELCWRRKCSDPFAELAIGDEQRQSRKQAQSSKKILRDMQEVRSIFKARAHPEVNSKVRRELPLVAGVRAGRDRAPPSRDTSWGSMPWATPRTRSRPVRVVAVEVLREGRIQNVGGLHPRAFLDTVALPIHEVLKPRTNPPGIKEGTHPVCWRPLNVQRRWWLPAVGNLSSRRMCWLEERHVEGGADAICRWQS</sequence>
<dbReference type="InterPro" id="IPR043128">
    <property type="entry name" value="Rev_trsase/Diguanyl_cyclase"/>
</dbReference>
<evidence type="ECO:0000256" key="2">
    <source>
        <dbReference type="ARBA" id="ARBA00012180"/>
    </source>
</evidence>
<organism evidence="5 6">
    <name type="scientific">Hemibagrus guttatus</name>
    <dbReference type="NCBI Taxonomy" id="175788"/>
    <lineage>
        <taxon>Eukaryota</taxon>
        <taxon>Metazoa</taxon>
        <taxon>Chordata</taxon>
        <taxon>Craniata</taxon>
        <taxon>Vertebrata</taxon>
        <taxon>Euteleostomi</taxon>
        <taxon>Actinopterygii</taxon>
        <taxon>Neopterygii</taxon>
        <taxon>Teleostei</taxon>
        <taxon>Ostariophysi</taxon>
        <taxon>Siluriformes</taxon>
        <taxon>Bagridae</taxon>
        <taxon>Hemibagrus</taxon>
    </lineage>
</organism>
<dbReference type="SUPFAM" id="SSF56672">
    <property type="entry name" value="DNA/RNA polymerases"/>
    <property type="match status" value="1"/>
</dbReference>
<keyword evidence="6" id="KW-1185">Reference proteome</keyword>
<name>A0AAE0UPR2_9TELE</name>
<gene>
    <name evidence="5" type="ORF">QTP70_010598</name>
</gene>
<dbReference type="Gene3D" id="3.30.70.270">
    <property type="match status" value="1"/>
</dbReference>
<dbReference type="PANTHER" id="PTHR47027">
    <property type="entry name" value="REVERSE TRANSCRIPTASE DOMAIN-CONTAINING PROTEIN"/>
    <property type="match status" value="1"/>
</dbReference>
<evidence type="ECO:0000313" key="5">
    <source>
        <dbReference type="EMBL" id="KAK3515197.1"/>
    </source>
</evidence>
<dbReference type="Pfam" id="PF00078">
    <property type="entry name" value="RVT_1"/>
    <property type="match status" value="1"/>
</dbReference>
<evidence type="ECO:0000256" key="3">
    <source>
        <dbReference type="SAM" id="MobiDB-lite"/>
    </source>
</evidence>
<reference evidence="5" key="1">
    <citation type="submission" date="2023-06" db="EMBL/GenBank/DDBJ databases">
        <title>Male Hemibagrus guttatus genome.</title>
        <authorList>
            <person name="Bian C."/>
        </authorList>
    </citation>
    <scope>NUCLEOTIDE SEQUENCE</scope>
    <source>
        <strain evidence="5">Male_cb2023</strain>
        <tissue evidence="5">Muscle</tissue>
    </source>
</reference>
<comment type="similarity">
    <text evidence="1">Belongs to the beta type-B retroviral polymerase family. HERV class-II K(HML-2) pol subfamily.</text>
</comment>
<feature type="domain" description="Reverse transcriptase" evidence="4">
    <location>
        <begin position="1"/>
        <end position="198"/>
    </location>
</feature>
<accession>A0AAE0UPR2</accession>
<dbReference type="GO" id="GO:0004523">
    <property type="term" value="F:RNA-DNA hybrid ribonuclease activity"/>
    <property type="evidence" value="ECO:0007669"/>
    <property type="project" value="UniProtKB-EC"/>
</dbReference>
<dbReference type="EMBL" id="JAUCMX010000020">
    <property type="protein sequence ID" value="KAK3515197.1"/>
    <property type="molecule type" value="Genomic_DNA"/>
</dbReference>
<dbReference type="Proteomes" id="UP001274896">
    <property type="component" value="Unassembled WGS sequence"/>
</dbReference>
<protein>
    <recommendedName>
        <fullName evidence="2">ribonuclease H</fullName>
        <ecNumber evidence="2">3.1.26.4</ecNumber>
    </recommendedName>
</protein>
<proteinExistence type="inferred from homology"/>
<dbReference type="EC" id="3.1.26.4" evidence="2"/>
<dbReference type="InterPro" id="IPR043502">
    <property type="entry name" value="DNA/RNA_pol_sf"/>
</dbReference>
<comment type="caution">
    <text evidence="5">The sequence shown here is derived from an EMBL/GenBank/DDBJ whole genome shotgun (WGS) entry which is preliminary data.</text>
</comment>
<feature type="region of interest" description="Disordered" evidence="3">
    <location>
        <begin position="399"/>
        <end position="418"/>
    </location>
</feature>
<dbReference type="PANTHER" id="PTHR47027:SF28">
    <property type="entry name" value="ENDONUCLEASE-REVERSE TRANSCRIPTASE"/>
    <property type="match status" value="1"/>
</dbReference>